<evidence type="ECO:0000256" key="1">
    <source>
        <dbReference type="SAM" id="MobiDB-lite"/>
    </source>
</evidence>
<sequence>MSGLNPDFWVLLPRPPLCVLPPHSTMMNHHEEEEEEEEEEDHPAVCCYTTGCDGILRQRGEARCSAAPPSSLPSWSLSGGGGDQQLLPGGGGDQQLLSGGQHRGGPGMETQGCVCMYGQREAESLHWPGSSHVYYGVRRMVVGVQVVEEVAVEDTIEVITEDIYTDDLLDPELLQDAQLYPT</sequence>
<proteinExistence type="predicted"/>
<dbReference type="EMBL" id="JBIYXZ010002070">
    <property type="protein sequence ID" value="KAL3064916.1"/>
    <property type="molecule type" value="Genomic_DNA"/>
</dbReference>
<reference evidence="2 3" key="1">
    <citation type="journal article" date="2022" name="G3 (Bethesda)">
        <title>Evaluating Illumina-, Nanopore-, and PacBio-based genome assembly strategies with the bald notothen, Trematomus borchgrevinki.</title>
        <authorList>
            <person name="Rayamajhi N."/>
            <person name="Cheng C.C."/>
            <person name="Catchen J.M."/>
        </authorList>
    </citation>
    <scope>NUCLEOTIDE SEQUENCE [LARGE SCALE GENOMIC DNA]</scope>
    <source>
        <strain evidence="2">AGRC-2024</strain>
    </source>
</reference>
<name>A0ABD2HGK2_PAGBO</name>
<dbReference type="Proteomes" id="UP001619887">
    <property type="component" value="Unassembled WGS sequence"/>
</dbReference>
<keyword evidence="3" id="KW-1185">Reference proteome</keyword>
<protein>
    <submittedName>
        <fullName evidence="2">Uncharacterized protein</fullName>
    </submittedName>
</protein>
<organism evidence="2 3">
    <name type="scientific">Pagothenia borchgrevinki</name>
    <name type="common">Bald rockcod</name>
    <name type="synonym">Trematomus borchgrevinki</name>
    <dbReference type="NCBI Taxonomy" id="8213"/>
    <lineage>
        <taxon>Eukaryota</taxon>
        <taxon>Metazoa</taxon>
        <taxon>Chordata</taxon>
        <taxon>Craniata</taxon>
        <taxon>Vertebrata</taxon>
        <taxon>Euteleostomi</taxon>
        <taxon>Actinopterygii</taxon>
        <taxon>Neopterygii</taxon>
        <taxon>Teleostei</taxon>
        <taxon>Neoteleostei</taxon>
        <taxon>Acanthomorphata</taxon>
        <taxon>Eupercaria</taxon>
        <taxon>Perciformes</taxon>
        <taxon>Notothenioidei</taxon>
        <taxon>Nototheniidae</taxon>
        <taxon>Pagothenia</taxon>
    </lineage>
</organism>
<comment type="caution">
    <text evidence="2">The sequence shown here is derived from an EMBL/GenBank/DDBJ whole genome shotgun (WGS) entry which is preliminary data.</text>
</comment>
<reference evidence="2 3" key="2">
    <citation type="journal article" date="2024" name="G3 (Bethesda)">
        <title>The genome of the cryopelagic Antarctic bald notothen, Trematomus borchgrevinki.</title>
        <authorList>
            <person name="Rayamajhi N."/>
            <person name="Rivera-Colon A.G."/>
            <person name="Minhas B.F."/>
            <person name="Cheng C.C."/>
            <person name="Catchen J.M."/>
        </authorList>
    </citation>
    <scope>NUCLEOTIDE SEQUENCE [LARGE SCALE GENOMIC DNA]</scope>
    <source>
        <strain evidence="2">AGRC-2024</strain>
    </source>
</reference>
<feature type="compositionally biased region" description="Low complexity" evidence="1">
    <location>
        <begin position="67"/>
        <end position="77"/>
    </location>
</feature>
<feature type="region of interest" description="Disordered" evidence="1">
    <location>
        <begin position="67"/>
        <end position="103"/>
    </location>
</feature>
<dbReference type="AlphaFoldDB" id="A0ABD2HGK2"/>
<evidence type="ECO:0000313" key="2">
    <source>
        <dbReference type="EMBL" id="KAL3064916.1"/>
    </source>
</evidence>
<evidence type="ECO:0000313" key="3">
    <source>
        <dbReference type="Proteomes" id="UP001619887"/>
    </source>
</evidence>
<feature type="compositionally biased region" description="Gly residues" evidence="1">
    <location>
        <begin position="78"/>
        <end position="93"/>
    </location>
</feature>
<gene>
    <name evidence="2" type="ORF">OYC64_001029</name>
</gene>
<accession>A0ABD2HGK2</accession>